<organism evidence="1 2">
    <name type="scientific">Actinopolymorpha pittospori</name>
    <dbReference type="NCBI Taxonomy" id="648752"/>
    <lineage>
        <taxon>Bacteria</taxon>
        <taxon>Bacillati</taxon>
        <taxon>Actinomycetota</taxon>
        <taxon>Actinomycetes</taxon>
        <taxon>Propionibacteriales</taxon>
        <taxon>Actinopolymorphaceae</taxon>
        <taxon>Actinopolymorpha</taxon>
    </lineage>
</organism>
<reference evidence="1" key="1">
    <citation type="submission" date="2020-10" db="EMBL/GenBank/DDBJ databases">
        <title>Sequencing the genomes of 1000 actinobacteria strains.</title>
        <authorList>
            <person name="Klenk H.-P."/>
        </authorList>
    </citation>
    <scope>NUCLEOTIDE SEQUENCE</scope>
    <source>
        <strain evidence="1">DSM 45354</strain>
    </source>
</reference>
<protein>
    <submittedName>
        <fullName evidence="1">Uncharacterized protein</fullName>
    </submittedName>
</protein>
<evidence type="ECO:0000313" key="1">
    <source>
        <dbReference type="EMBL" id="MBE1608548.1"/>
    </source>
</evidence>
<keyword evidence="2" id="KW-1185">Reference proteome</keyword>
<evidence type="ECO:0000313" key="2">
    <source>
        <dbReference type="Proteomes" id="UP000638648"/>
    </source>
</evidence>
<proteinExistence type="predicted"/>
<dbReference type="RefSeq" id="WP_192752311.1">
    <property type="nucleotide sequence ID" value="NZ_BAABJL010000097.1"/>
</dbReference>
<name>A0A927N1F7_9ACTN</name>
<comment type="caution">
    <text evidence="1">The sequence shown here is derived from an EMBL/GenBank/DDBJ whole genome shotgun (WGS) entry which is preliminary data.</text>
</comment>
<gene>
    <name evidence="1" type="ORF">HEB94_005396</name>
</gene>
<dbReference type="AlphaFoldDB" id="A0A927N1F7"/>
<accession>A0A927N1F7</accession>
<dbReference type="Proteomes" id="UP000638648">
    <property type="component" value="Unassembled WGS sequence"/>
</dbReference>
<sequence length="82" mass="8935">MVTALGDTTAQARKLVDVGLWEPTSDGYRVIAWDDAQSTRQEVHQRRGAACDRMRRVRGASPALTATFGAKFARTTRAEAGV</sequence>
<dbReference type="EMBL" id="JADBEM010000001">
    <property type="protein sequence ID" value="MBE1608548.1"/>
    <property type="molecule type" value="Genomic_DNA"/>
</dbReference>